<organism evidence="3 4">
    <name type="scientific">Brucella abortus (strain S19)</name>
    <dbReference type="NCBI Taxonomy" id="430066"/>
    <lineage>
        <taxon>Bacteria</taxon>
        <taxon>Pseudomonadati</taxon>
        <taxon>Pseudomonadota</taxon>
        <taxon>Alphaproteobacteria</taxon>
        <taxon>Hyphomicrobiales</taxon>
        <taxon>Brucellaceae</taxon>
        <taxon>Brucella/Ochrobactrum group</taxon>
        <taxon>Brucella</taxon>
    </lineage>
</organism>
<dbReference type="EMBL" id="CP000888">
    <property type="protein sequence ID" value="ACD74220.1"/>
    <property type="molecule type" value="Genomic_DNA"/>
</dbReference>
<dbReference type="AlphaFoldDB" id="A0A0F6AV43"/>
<evidence type="ECO:0000313" key="4">
    <source>
        <dbReference type="Proteomes" id="UP000002565"/>
    </source>
</evidence>
<evidence type="ECO:0000256" key="2">
    <source>
        <dbReference type="SAM" id="SignalP"/>
    </source>
</evidence>
<dbReference type="GO" id="GO:0005886">
    <property type="term" value="C:plasma membrane"/>
    <property type="evidence" value="ECO:0007669"/>
    <property type="project" value="TreeGrafter"/>
</dbReference>
<feature type="transmembrane region" description="Helical" evidence="1">
    <location>
        <begin position="220"/>
        <end position="246"/>
    </location>
</feature>
<dbReference type="PIRSF" id="PIRSF016660">
    <property type="entry name" value="YedI"/>
    <property type="match status" value="1"/>
</dbReference>
<keyword evidence="1" id="KW-0812">Transmembrane</keyword>
<dbReference type="HOGENOM" id="CLU_059391_0_0_5"/>
<feature type="chain" id="PRO_5002499510" evidence="2">
    <location>
        <begin position="22"/>
        <end position="318"/>
    </location>
</feature>
<evidence type="ECO:0000256" key="1">
    <source>
        <dbReference type="SAM" id="Phobius"/>
    </source>
</evidence>
<keyword evidence="2" id="KW-0732">Signal</keyword>
<gene>
    <name evidence="3" type="ordered locus">BAbS19_II07250</name>
</gene>
<accession>A0A0F6AV43</accession>
<keyword evidence="1" id="KW-1133">Transmembrane helix</keyword>
<dbReference type="Proteomes" id="UP000002565">
    <property type="component" value="Chromosome 2"/>
</dbReference>
<name>A0A0F6AV43_BRUA1</name>
<keyword evidence="1" id="KW-0472">Membrane</keyword>
<dbReference type="InterPro" id="IPR008526">
    <property type="entry name" value="YedI"/>
</dbReference>
<feature type="transmembrane region" description="Helical" evidence="1">
    <location>
        <begin position="173"/>
        <end position="199"/>
    </location>
</feature>
<proteinExistence type="predicted"/>
<dbReference type="PANTHER" id="PTHR30503:SF3">
    <property type="entry name" value="INNER MEMBRANE PROTEIN YEDI"/>
    <property type="match status" value="1"/>
</dbReference>
<feature type="transmembrane region" description="Helical" evidence="1">
    <location>
        <begin position="287"/>
        <end position="312"/>
    </location>
</feature>
<evidence type="ECO:0000313" key="3">
    <source>
        <dbReference type="EMBL" id="ACD74220.1"/>
    </source>
</evidence>
<reference evidence="3 4" key="1">
    <citation type="journal article" date="2008" name="PLoS ONE">
        <title>Genome sequence of Brucella abortus vaccine strain S19 compared to virulent strains yields candidate virulence genes.</title>
        <authorList>
            <person name="Crasta O.R."/>
            <person name="Folkerts O."/>
            <person name="Fei Z."/>
            <person name="Mane S.P."/>
            <person name="Evans C."/>
            <person name="Martino-Catt S."/>
            <person name="Bricker B."/>
            <person name="Yu G."/>
            <person name="Du L."/>
            <person name="Sobral B.W."/>
        </authorList>
    </citation>
    <scope>NUCLEOTIDE SEQUENCE [LARGE SCALE GENOMIC DNA]</scope>
    <source>
        <strain evidence="3 4">S19</strain>
    </source>
</reference>
<feature type="transmembrane region" description="Helical" evidence="1">
    <location>
        <begin position="81"/>
        <end position="112"/>
    </location>
</feature>
<feature type="signal peptide" evidence="2">
    <location>
        <begin position="1"/>
        <end position="21"/>
    </location>
</feature>
<dbReference type="Pfam" id="PF05661">
    <property type="entry name" value="DUF808"/>
    <property type="match status" value="1"/>
</dbReference>
<dbReference type="PANTHER" id="PTHR30503">
    <property type="entry name" value="INNER MEMBRANE PROTEIN YEDI"/>
    <property type="match status" value="1"/>
</dbReference>
<dbReference type="KEGG" id="bmc:BAbS19_II07250"/>
<protein>
    <submittedName>
        <fullName evidence="3">Tetracycline resistance protein</fullName>
    </submittedName>
</protein>
<sequence>MTRFPMASGLFALLDNIAAIAKMAAASLDDVAGQTAKASAKAAGIVIDDTAVTPKYVVGLTPERELPVIWKITKGSLRNKLIFLLPIALVLGYFAPDFIMPLLMLGGIYLAFEGTEKLVEFFLPHDEEEHSETQGNSAREIEASTVAGAIRTDFILSAEIMALTLAGLPPSSIFTQAIILAAVGILITFAVYGVVGIIVKLDDMGASLFMHSHTSVGRKLGKGLVGAMPVLLETLSSVGTIAMLWVGGSIIVHGLASLGFHTVEEFIRSVAQAIPAERFPFPEAVRWVVTSFLQAVLAVLTGLVAVVIVHLAKRIARR</sequence>